<feature type="compositionally biased region" description="Basic and acidic residues" evidence="2">
    <location>
        <begin position="445"/>
        <end position="454"/>
    </location>
</feature>
<dbReference type="Proteomes" id="UP000886520">
    <property type="component" value="Chromosome 3"/>
</dbReference>
<dbReference type="AlphaFoldDB" id="A0A9D4VDY2"/>
<evidence type="ECO:0000256" key="2">
    <source>
        <dbReference type="SAM" id="MobiDB-lite"/>
    </source>
</evidence>
<feature type="coiled-coil region" evidence="1">
    <location>
        <begin position="268"/>
        <end position="351"/>
    </location>
</feature>
<dbReference type="PANTHER" id="PTHR31071">
    <property type="entry name" value="GB|AAF24581.1"/>
    <property type="match status" value="1"/>
</dbReference>
<name>A0A9D4VDY2_ADICA</name>
<feature type="compositionally biased region" description="Basic residues" evidence="2">
    <location>
        <begin position="421"/>
        <end position="436"/>
    </location>
</feature>
<gene>
    <name evidence="3" type="ORF">GOP47_0003506</name>
</gene>
<feature type="region of interest" description="Disordered" evidence="2">
    <location>
        <begin position="411"/>
        <end position="481"/>
    </location>
</feature>
<keyword evidence="1" id="KW-0175">Coiled coil</keyword>
<dbReference type="PANTHER" id="PTHR31071:SF2">
    <property type="entry name" value="ACTIN CYTOSKELETON-REGULATORY COMPLEX PAN-LIKE PROTEIN"/>
    <property type="match status" value="1"/>
</dbReference>
<reference evidence="3" key="1">
    <citation type="submission" date="2021-01" db="EMBL/GenBank/DDBJ databases">
        <title>Adiantum capillus-veneris genome.</title>
        <authorList>
            <person name="Fang Y."/>
            <person name="Liao Q."/>
        </authorList>
    </citation>
    <scope>NUCLEOTIDE SEQUENCE</scope>
    <source>
        <strain evidence="3">H3</strain>
        <tissue evidence="3">Leaf</tissue>
    </source>
</reference>
<keyword evidence="4" id="KW-1185">Reference proteome</keyword>
<proteinExistence type="predicted"/>
<feature type="compositionally biased region" description="Basic and acidic residues" evidence="2">
    <location>
        <begin position="467"/>
        <end position="481"/>
    </location>
</feature>
<dbReference type="OrthoDB" id="1981323at2759"/>
<feature type="compositionally biased region" description="Polar residues" evidence="2">
    <location>
        <begin position="455"/>
        <end position="466"/>
    </location>
</feature>
<sequence>MRGSSKAQRQQRSYWMLYENPFFTEGHHVPKCIPRLPNAHAPRKSISSLFASEAQCASRHHDFVLAAESCAKPFKAYEAAWMHYFSSSLRLPSAIDKFNSGSLVSARKLAALFWELHGVRRLENPDCVKLSLHAQAQHSRSMAPFKEALCAHSPYDCKLCEPLEETSETMQGVCRTTMASSQKDTLADVLRRVRSVEETQSQNMAALLKLKSDSEDVGTGFQELDLSQQSALKEVSRLLQKFGEHMTITRKREKERLKLAFLRLRQGIEEERNTCRLLKMQNKKLAKDLVNANIVAANACEELERQRKARELLEEVCNELAQEIGEDKAQVEQLKLEQEKYKERFEEELKVMRMMALWQDDRPKKNSPEVCVLPLEGDSKQCFPFHEISSKLETFVGTSTVHGERETWIRNEQRRSISKTQRPRKSRRRLQTRRERKSGNVRSSDAIRIEEPTHGKQSPGTESSEGLNEKHSVSTPLENHDKADMVASMSFSFSKDDMKRGTRRVRVLKGIKESAQDMHAAGIGQEQSFSGVQDGDDHLHCNDCNFDMHTSTGGGMMDSADIKLENIYFEPVNGVIKVTAHDKLSQEVSGSQDSVANTERIAVGISYHRNDACCKTMAKCAQGHIDVKKVDDKAENVAFSTIQALNNANLEGSADSGDRETMKSSSSWIPTSTRSLPLLCFWPPSSDALSVLGGSMNYSDKACSLSPPIVQDEQSGLYAHADAVETGMVKGTANQHSLACIKENSLGAQLVRAIELEKKTKPAKPSLCFSPLW</sequence>
<evidence type="ECO:0000256" key="1">
    <source>
        <dbReference type="SAM" id="Coils"/>
    </source>
</evidence>
<accession>A0A9D4VDY2</accession>
<organism evidence="3 4">
    <name type="scientific">Adiantum capillus-veneris</name>
    <name type="common">Maidenhair fern</name>
    <dbReference type="NCBI Taxonomy" id="13818"/>
    <lineage>
        <taxon>Eukaryota</taxon>
        <taxon>Viridiplantae</taxon>
        <taxon>Streptophyta</taxon>
        <taxon>Embryophyta</taxon>
        <taxon>Tracheophyta</taxon>
        <taxon>Polypodiopsida</taxon>
        <taxon>Polypodiidae</taxon>
        <taxon>Polypodiales</taxon>
        <taxon>Pteridineae</taxon>
        <taxon>Pteridaceae</taxon>
        <taxon>Vittarioideae</taxon>
        <taxon>Adiantum</taxon>
    </lineage>
</organism>
<comment type="caution">
    <text evidence="3">The sequence shown here is derived from an EMBL/GenBank/DDBJ whole genome shotgun (WGS) entry which is preliminary data.</text>
</comment>
<dbReference type="InterPro" id="IPR043424">
    <property type="entry name" value="BLT-like"/>
</dbReference>
<evidence type="ECO:0000313" key="3">
    <source>
        <dbReference type="EMBL" id="KAI5083763.1"/>
    </source>
</evidence>
<dbReference type="EMBL" id="JABFUD020000002">
    <property type="protein sequence ID" value="KAI5083763.1"/>
    <property type="molecule type" value="Genomic_DNA"/>
</dbReference>
<evidence type="ECO:0000313" key="4">
    <source>
        <dbReference type="Proteomes" id="UP000886520"/>
    </source>
</evidence>
<protein>
    <submittedName>
        <fullName evidence="3">Uncharacterized protein</fullName>
    </submittedName>
</protein>